<dbReference type="InterPro" id="IPR052800">
    <property type="entry name" value="DNA_Repair_Helicase_ZGRF1"/>
</dbReference>
<gene>
    <name evidence="1" type="ORF">COCNU_06G002600</name>
</gene>
<organism evidence="1 2">
    <name type="scientific">Cocos nucifera</name>
    <name type="common">Coconut palm</name>
    <dbReference type="NCBI Taxonomy" id="13894"/>
    <lineage>
        <taxon>Eukaryota</taxon>
        <taxon>Viridiplantae</taxon>
        <taxon>Streptophyta</taxon>
        <taxon>Embryophyta</taxon>
        <taxon>Tracheophyta</taxon>
        <taxon>Spermatophyta</taxon>
        <taxon>Magnoliopsida</taxon>
        <taxon>Liliopsida</taxon>
        <taxon>Arecaceae</taxon>
        <taxon>Arecoideae</taxon>
        <taxon>Cocoseae</taxon>
        <taxon>Attaleinae</taxon>
        <taxon>Cocos</taxon>
    </lineage>
</organism>
<evidence type="ECO:0000313" key="2">
    <source>
        <dbReference type="Proteomes" id="UP000797356"/>
    </source>
</evidence>
<accession>A0A8K0N2C8</accession>
<reference evidence="1" key="2">
    <citation type="submission" date="2019-07" db="EMBL/GenBank/DDBJ databases">
        <authorList>
            <person name="Yang Y."/>
            <person name="Bocs S."/>
            <person name="Baudouin L."/>
        </authorList>
    </citation>
    <scope>NUCLEOTIDE SEQUENCE</scope>
    <source>
        <tissue evidence="1">Spear leaf of Hainan Tall coconut</tissue>
    </source>
</reference>
<dbReference type="GO" id="GO:0005634">
    <property type="term" value="C:nucleus"/>
    <property type="evidence" value="ECO:0007669"/>
    <property type="project" value="TreeGrafter"/>
</dbReference>
<dbReference type="PANTHER" id="PTHR28535:SF1">
    <property type="entry name" value="PROTEIN ZGRF1"/>
    <property type="match status" value="1"/>
</dbReference>
<dbReference type="Proteomes" id="UP000797356">
    <property type="component" value="Chromosome 6"/>
</dbReference>
<evidence type="ECO:0000313" key="1">
    <source>
        <dbReference type="EMBL" id="KAG1346431.1"/>
    </source>
</evidence>
<comment type="caution">
    <text evidence="1">The sequence shown here is derived from an EMBL/GenBank/DDBJ whole genome shotgun (WGS) entry which is preliminary data.</text>
</comment>
<name>A0A8K0N2C8_COCNU</name>
<dbReference type="AlphaFoldDB" id="A0A8K0N2C8"/>
<dbReference type="OrthoDB" id="6513042at2759"/>
<reference evidence="1" key="1">
    <citation type="journal article" date="2017" name="Gigascience">
        <title>The genome draft of coconut (Cocos nucifera).</title>
        <authorList>
            <person name="Xiao Y."/>
            <person name="Xu P."/>
            <person name="Fan H."/>
            <person name="Baudouin L."/>
            <person name="Xia W."/>
            <person name="Bocs S."/>
            <person name="Xu J."/>
            <person name="Li Q."/>
            <person name="Guo A."/>
            <person name="Zhou L."/>
            <person name="Li J."/>
            <person name="Wu Y."/>
            <person name="Ma Z."/>
            <person name="Armero A."/>
            <person name="Issali A.E."/>
            <person name="Liu N."/>
            <person name="Peng M."/>
            <person name="Yang Y."/>
        </authorList>
    </citation>
    <scope>NUCLEOTIDE SEQUENCE</scope>
    <source>
        <tissue evidence="1">Spear leaf of Hainan Tall coconut</tissue>
    </source>
</reference>
<proteinExistence type="predicted"/>
<protein>
    <submittedName>
        <fullName evidence="1">Uncharacterized protein</fullName>
    </submittedName>
</protein>
<sequence>MKVTLYDDSDKLIDRRFVKKDEVVECCGMLTMETHLVDVGDPEADHGHLTKLDVSGSYPKYPYPQIKNRLDGRLQRSIQLPYRAALSFLSILVSEQEY</sequence>
<dbReference type="GO" id="GO:0006302">
    <property type="term" value="P:double-strand break repair"/>
    <property type="evidence" value="ECO:0007669"/>
    <property type="project" value="TreeGrafter"/>
</dbReference>
<dbReference type="EMBL" id="CM017877">
    <property type="protein sequence ID" value="KAG1346431.1"/>
    <property type="molecule type" value="Genomic_DNA"/>
</dbReference>
<dbReference type="GO" id="GO:0035861">
    <property type="term" value="C:site of double-strand break"/>
    <property type="evidence" value="ECO:0007669"/>
    <property type="project" value="TreeGrafter"/>
</dbReference>
<keyword evidence="2" id="KW-1185">Reference proteome</keyword>
<dbReference type="PANTHER" id="PTHR28535">
    <property type="entry name" value="ZINC FINGER GRF-TYPE CONTAINING 1"/>
    <property type="match status" value="1"/>
</dbReference>